<dbReference type="SUPFAM" id="SSF111369">
    <property type="entry name" value="HlyD-like secretion proteins"/>
    <property type="match status" value="2"/>
</dbReference>
<reference evidence="4 5" key="1">
    <citation type="submission" date="2015-11" db="EMBL/GenBank/DDBJ databases">
        <title>Genomic analysis of 38 Legionella species identifies large and diverse effector repertoires.</title>
        <authorList>
            <person name="Burstein D."/>
            <person name="Amaro F."/>
            <person name="Zusman T."/>
            <person name="Lifshitz Z."/>
            <person name="Cohen O."/>
            <person name="Gilbert J.A."/>
            <person name="Pupko T."/>
            <person name="Shuman H.A."/>
            <person name="Segal G."/>
        </authorList>
    </citation>
    <scope>NUCLEOTIDE SEQUENCE [LARGE SCALE GENOMIC DNA]</scope>
    <source>
        <strain evidence="4 5">ATCC 49505</strain>
    </source>
</reference>
<evidence type="ECO:0000256" key="3">
    <source>
        <dbReference type="SAM" id="Coils"/>
    </source>
</evidence>
<dbReference type="Gene3D" id="1.10.287.470">
    <property type="entry name" value="Helix hairpin bin"/>
    <property type="match status" value="1"/>
</dbReference>
<feature type="coiled-coil region" evidence="3">
    <location>
        <begin position="130"/>
        <end position="183"/>
    </location>
</feature>
<dbReference type="STRING" id="45068.Llon_1640"/>
<dbReference type="InterPro" id="IPR050465">
    <property type="entry name" value="UPF0194_transport"/>
</dbReference>
<evidence type="ECO:0000313" key="4">
    <source>
        <dbReference type="EMBL" id="KTD20586.1"/>
    </source>
</evidence>
<protein>
    <submittedName>
        <fullName evidence="4">Hemolysin D</fullName>
    </submittedName>
</protein>
<dbReference type="Proteomes" id="UP000054997">
    <property type="component" value="Unassembled WGS sequence"/>
</dbReference>
<keyword evidence="5" id="KW-1185">Reference proteome</keyword>
<accession>A0A0W0VKF7</accession>
<dbReference type="Gene3D" id="2.40.50.100">
    <property type="match status" value="1"/>
</dbReference>
<gene>
    <name evidence="4" type="ORF">Llon_1640</name>
</gene>
<dbReference type="GO" id="GO:0030313">
    <property type="term" value="C:cell envelope"/>
    <property type="evidence" value="ECO:0007669"/>
    <property type="project" value="UniProtKB-SubCell"/>
</dbReference>
<dbReference type="Gene3D" id="2.40.30.170">
    <property type="match status" value="1"/>
</dbReference>
<dbReference type="AlphaFoldDB" id="A0A0W0VKF7"/>
<dbReference type="EMBL" id="LNYK01000021">
    <property type="protein sequence ID" value="KTD20586.1"/>
    <property type="molecule type" value="Genomic_DNA"/>
</dbReference>
<name>A0A0W0VKF7_9GAMM</name>
<evidence type="ECO:0000256" key="2">
    <source>
        <dbReference type="ARBA" id="ARBA00023054"/>
    </source>
</evidence>
<dbReference type="PATRIC" id="fig|45068.5.peg.1776"/>
<evidence type="ECO:0000256" key="1">
    <source>
        <dbReference type="ARBA" id="ARBA00004196"/>
    </source>
</evidence>
<dbReference type="RefSeq" id="WP_160149085.1">
    <property type="nucleotide sequence ID" value="NZ_CAAAHZ010000027.1"/>
</dbReference>
<sequence length="309" mass="35290">MLLTALLISCEKPSEVRYQGYVEGENIFLASPYSGILVKKLTHRGQVVKKNQLLFQLDSEPQILQIKQARAELNEAQRIYQDLQNPKRKPEIEAIKAQIGQIDAQLELAQIRVARFKHLHDMQAGDRDRLDQAIARYDELKHLRSQYQANLELAQLGGREEQINAQLARIKRLQEKLAETKWQLAQKSIYAPESGIIFDTFYLPGEFVASQQPIAALLTPKNVRIEFFVPAERVNGFNQGQIIEFTCMGCKKNYTARVSYISPEAEYVPPLVYSRDNADKLVFRIKAQILQPDKFKPGQPVTVMGIAHD</sequence>
<comment type="caution">
    <text evidence="4">The sequence shown here is derived from an EMBL/GenBank/DDBJ whole genome shotgun (WGS) entry which is preliminary data.</text>
</comment>
<comment type="subcellular location">
    <subcellularLocation>
        <location evidence="1">Cell envelope</location>
    </subcellularLocation>
</comment>
<evidence type="ECO:0000313" key="5">
    <source>
        <dbReference type="Proteomes" id="UP000054997"/>
    </source>
</evidence>
<keyword evidence="2 3" id="KW-0175">Coiled coil</keyword>
<dbReference type="PANTHER" id="PTHR32347">
    <property type="entry name" value="EFFLUX SYSTEM COMPONENT YKNX-RELATED"/>
    <property type="match status" value="1"/>
</dbReference>
<proteinExistence type="predicted"/>
<dbReference type="PANTHER" id="PTHR32347:SF23">
    <property type="entry name" value="BLL5650 PROTEIN"/>
    <property type="match status" value="1"/>
</dbReference>
<organism evidence="4 5">
    <name type="scientific">Legionella londiniensis</name>
    <dbReference type="NCBI Taxonomy" id="45068"/>
    <lineage>
        <taxon>Bacteria</taxon>
        <taxon>Pseudomonadati</taxon>
        <taxon>Pseudomonadota</taxon>
        <taxon>Gammaproteobacteria</taxon>
        <taxon>Legionellales</taxon>
        <taxon>Legionellaceae</taxon>
        <taxon>Legionella</taxon>
    </lineage>
</organism>